<gene>
    <name evidence="4" type="ORF">EV197_2107</name>
</gene>
<feature type="domain" description="FecR protein" evidence="2">
    <location>
        <begin position="117"/>
        <end position="210"/>
    </location>
</feature>
<dbReference type="Pfam" id="PF16344">
    <property type="entry name" value="FecR_C"/>
    <property type="match status" value="1"/>
</dbReference>
<dbReference type="RefSeq" id="WP_130286653.1">
    <property type="nucleotide sequence ID" value="NZ_SGXE01000002.1"/>
</dbReference>
<dbReference type="InterPro" id="IPR012373">
    <property type="entry name" value="Ferrdict_sens_TM"/>
</dbReference>
<feature type="domain" description="Protein FecR C-terminal" evidence="3">
    <location>
        <begin position="253"/>
        <end position="309"/>
    </location>
</feature>
<dbReference type="GO" id="GO:0016989">
    <property type="term" value="F:sigma factor antagonist activity"/>
    <property type="evidence" value="ECO:0007669"/>
    <property type="project" value="TreeGrafter"/>
</dbReference>
<keyword evidence="1" id="KW-1133">Transmembrane helix</keyword>
<dbReference type="Gene3D" id="2.60.120.1440">
    <property type="match status" value="1"/>
</dbReference>
<accession>A0A4Q7P1S7</accession>
<sequence length="328" mass="37263">MQLQPEEHIFQLLLRFIEDDLSPEESKQVLQWINASEENTTYFEELKQTYQNAEEIEDFDKIDVDRQWEVFSQNNLNQSQQTKSSISFYIKIAAAIVVLLGIGFLLPTQFNNEVTLIAGPDQKTEFLLPDNSKIWLNKGSELTYSKSDFNQTERQVTLKGEAFFEVKKDVLKPFVVHTNQTKTKVLGTSFNLKSDSSTGVTELMLLTGSVSFSSDSDSVILVPGEKAKFVKGKKIQKTTSYNLNIPAWKSGVLMFDQTPLAQVLTDLETFYDKKITIQNKQLEKCKLTSTFDNQSLNSVLEELVLLFNFTIAEPSPEVIQLQDGSCLH</sequence>
<dbReference type="PANTHER" id="PTHR30273">
    <property type="entry name" value="PERIPLASMIC SIGNAL SENSOR AND SIGMA FACTOR ACTIVATOR FECR-RELATED"/>
    <property type="match status" value="1"/>
</dbReference>
<evidence type="ECO:0000256" key="1">
    <source>
        <dbReference type="SAM" id="Phobius"/>
    </source>
</evidence>
<proteinExistence type="predicted"/>
<dbReference type="AlphaFoldDB" id="A0A4Q7P1S7"/>
<dbReference type="Pfam" id="PF04773">
    <property type="entry name" value="FecR"/>
    <property type="match status" value="1"/>
</dbReference>
<evidence type="ECO:0000313" key="5">
    <source>
        <dbReference type="Proteomes" id="UP000292262"/>
    </source>
</evidence>
<keyword evidence="1" id="KW-0472">Membrane</keyword>
<dbReference type="EMBL" id="SGXE01000002">
    <property type="protein sequence ID" value="RZS93527.1"/>
    <property type="molecule type" value="Genomic_DNA"/>
</dbReference>
<evidence type="ECO:0000313" key="4">
    <source>
        <dbReference type="EMBL" id="RZS93527.1"/>
    </source>
</evidence>
<dbReference type="OrthoDB" id="704021at2"/>
<dbReference type="PANTHER" id="PTHR30273:SF2">
    <property type="entry name" value="PROTEIN FECR"/>
    <property type="match status" value="1"/>
</dbReference>
<dbReference type="PIRSF" id="PIRSF018266">
    <property type="entry name" value="FecR"/>
    <property type="match status" value="1"/>
</dbReference>
<dbReference type="Proteomes" id="UP000292262">
    <property type="component" value="Unassembled WGS sequence"/>
</dbReference>
<reference evidence="4 5" key="1">
    <citation type="submission" date="2019-02" db="EMBL/GenBank/DDBJ databases">
        <title>Genomic Encyclopedia of Type Strains, Phase IV (KMG-IV): sequencing the most valuable type-strain genomes for metagenomic binning, comparative biology and taxonomic classification.</title>
        <authorList>
            <person name="Goeker M."/>
        </authorList>
    </citation>
    <scope>NUCLEOTIDE SEQUENCE [LARGE SCALE GENOMIC DNA]</scope>
    <source>
        <strain evidence="4 5">DSM 17196</strain>
    </source>
</reference>
<dbReference type="Gene3D" id="3.55.50.30">
    <property type="match status" value="1"/>
</dbReference>
<dbReference type="InterPro" id="IPR006860">
    <property type="entry name" value="FecR"/>
</dbReference>
<evidence type="ECO:0000259" key="2">
    <source>
        <dbReference type="Pfam" id="PF04773"/>
    </source>
</evidence>
<dbReference type="InterPro" id="IPR032508">
    <property type="entry name" value="FecR_C"/>
</dbReference>
<name>A0A4Q7P1S7_9FLAO</name>
<protein>
    <submittedName>
        <fullName evidence="4">FecR family protein</fullName>
    </submittedName>
</protein>
<feature type="transmembrane region" description="Helical" evidence="1">
    <location>
        <begin position="88"/>
        <end position="106"/>
    </location>
</feature>
<comment type="caution">
    <text evidence="4">The sequence shown here is derived from an EMBL/GenBank/DDBJ whole genome shotgun (WGS) entry which is preliminary data.</text>
</comment>
<keyword evidence="5" id="KW-1185">Reference proteome</keyword>
<keyword evidence="1" id="KW-0812">Transmembrane</keyword>
<evidence type="ECO:0000259" key="3">
    <source>
        <dbReference type="Pfam" id="PF16344"/>
    </source>
</evidence>
<organism evidence="4 5">
    <name type="scientific">Aquimarina brevivitae</name>
    <dbReference type="NCBI Taxonomy" id="323412"/>
    <lineage>
        <taxon>Bacteria</taxon>
        <taxon>Pseudomonadati</taxon>
        <taxon>Bacteroidota</taxon>
        <taxon>Flavobacteriia</taxon>
        <taxon>Flavobacteriales</taxon>
        <taxon>Flavobacteriaceae</taxon>
        <taxon>Aquimarina</taxon>
    </lineage>
</organism>